<feature type="transmembrane region" description="Helical" evidence="14">
    <location>
        <begin position="174"/>
        <end position="194"/>
    </location>
</feature>
<evidence type="ECO:0000256" key="6">
    <source>
        <dbReference type="ARBA" id="ARBA00023040"/>
    </source>
</evidence>
<reference evidence="16" key="1">
    <citation type="submission" date="2022-12" db="EMBL/GenBank/DDBJ databases">
        <title>Genome assemblies of Blomia tropicalis.</title>
        <authorList>
            <person name="Cui Y."/>
        </authorList>
    </citation>
    <scope>NUCLEOTIDE SEQUENCE</scope>
    <source>
        <tissue evidence="16">Adult mites</tissue>
    </source>
</reference>
<sequence length="473" mass="52921">MQRVADQSIQFRSTMWSILRVDSLEVDISTNVSNVSATTIVSYDNSSNVNVTIFPYNTTDPNDGTIFSNLTDLEKLIGPKRDPLPAVLVMSVVYLLIMLTGTIGNLCTCIVIARKRYMHTATNFYLFSLAVSDLLLLLLGLPQDMVLLWQKYPYIFGERFCILRGWTSELSTNASILTITMFTIERFVAICYPLRRANSPKLGRVVKVIALCWTIAAICATPIAIQFGIVYVFDDQQFPYIGSEYCAVKRLLYPYIFEIATMAFFVIPICIITILYIMIGIKLRASSRGSTNTNPNSVQRIKFGGGGKFPNNNSRQQLSMSIRRQNASRRAVIKMLVAVVISFFFCYSPFHAQRVLAIVLDRNNVTDGGFIRLFTILTHISGVTYYLSATINPILYQVMSKKFQMALRETLPCCKPIERHDVELTFSTVLPSSGTARTLTNNAGTGIGNKSPSQYGKLRNNGSPIYNKSVSVN</sequence>
<keyword evidence="6 12" id="KW-0297">G-protein coupled receptor</keyword>
<dbReference type="OMA" id="FSFVVEW"/>
<evidence type="ECO:0000256" key="2">
    <source>
        <dbReference type="ARBA" id="ARBA00010663"/>
    </source>
</evidence>
<dbReference type="GO" id="GO:0001607">
    <property type="term" value="F:neuromedin U receptor activity"/>
    <property type="evidence" value="ECO:0007669"/>
    <property type="project" value="InterPro"/>
</dbReference>
<comment type="caution">
    <text evidence="16">The sequence shown here is derived from an EMBL/GenBank/DDBJ whole genome shotgun (WGS) entry which is preliminary data.</text>
</comment>
<evidence type="ECO:0000256" key="1">
    <source>
        <dbReference type="ARBA" id="ARBA00004651"/>
    </source>
</evidence>
<accession>A0A9Q0RNS9</accession>
<name>A0A9Q0RNS9_BLOTA</name>
<organism evidence="16 17">
    <name type="scientific">Blomia tropicalis</name>
    <name type="common">Mite</name>
    <dbReference type="NCBI Taxonomy" id="40697"/>
    <lineage>
        <taxon>Eukaryota</taxon>
        <taxon>Metazoa</taxon>
        <taxon>Ecdysozoa</taxon>
        <taxon>Arthropoda</taxon>
        <taxon>Chelicerata</taxon>
        <taxon>Arachnida</taxon>
        <taxon>Acari</taxon>
        <taxon>Acariformes</taxon>
        <taxon>Sarcoptiformes</taxon>
        <taxon>Astigmata</taxon>
        <taxon>Glycyphagoidea</taxon>
        <taxon>Echimyopodidae</taxon>
        <taxon>Blomia</taxon>
    </lineage>
</organism>
<gene>
    <name evidence="16" type="ORF">RDWZM_005828</name>
</gene>
<evidence type="ECO:0000256" key="12">
    <source>
        <dbReference type="RuleBase" id="RU000688"/>
    </source>
</evidence>
<dbReference type="GO" id="GO:0005886">
    <property type="term" value="C:plasma membrane"/>
    <property type="evidence" value="ECO:0007669"/>
    <property type="project" value="UniProtKB-SubCell"/>
</dbReference>
<keyword evidence="11 12" id="KW-0807">Transducer</keyword>
<proteinExistence type="inferred from homology"/>
<dbReference type="PRINTS" id="PR00237">
    <property type="entry name" value="GPCRRHODOPSN"/>
</dbReference>
<feature type="transmembrane region" description="Helical" evidence="14">
    <location>
        <begin position="124"/>
        <end position="141"/>
    </location>
</feature>
<keyword evidence="5 14" id="KW-1133">Transmembrane helix</keyword>
<evidence type="ECO:0000256" key="3">
    <source>
        <dbReference type="ARBA" id="ARBA00022475"/>
    </source>
</evidence>
<dbReference type="Gene3D" id="1.20.1070.10">
    <property type="entry name" value="Rhodopsin 7-helix transmembrane proteins"/>
    <property type="match status" value="1"/>
</dbReference>
<dbReference type="PRINTS" id="PR01565">
    <property type="entry name" value="NEUROMEDINUR"/>
</dbReference>
<keyword evidence="8" id="KW-1015">Disulfide bond</keyword>
<dbReference type="Proteomes" id="UP001142055">
    <property type="component" value="Chromosome 2"/>
</dbReference>
<dbReference type="InterPro" id="IPR017452">
    <property type="entry name" value="GPCR_Rhodpsn_7TM"/>
</dbReference>
<evidence type="ECO:0000259" key="15">
    <source>
        <dbReference type="PROSITE" id="PS50262"/>
    </source>
</evidence>
<dbReference type="AlphaFoldDB" id="A0A9Q0RNS9"/>
<feature type="transmembrane region" description="Helical" evidence="14">
    <location>
        <begin position="86"/>
        <end position="112"/>
    </location>
</feature>
<comment type="subcellular location">
    <subcellularLocation>
        <location evidence="1">Cell membrane</location>
        <topology evidence="1">Multi-pass membrane protein</topology>
    </subcellularLocation>
</comment>
<evidence type="ECO:0000256" key="8">
    <source>
        <dbReference type="ARBA" id="ARBA00023157"/>
    </source>
</evidence>
<feature type="transmembrane region" description="Helical" evidence="14">
    <location>
        <begin position="370"/>
        <end position="395"/>
    </location>
</feature>
<feature type="transmembrane region" description="Helical" evidence="14">
    <location>
        <begin position="253"/>
        <end position="279"/>
    </location>
</feature>
<keyword evidence="9 12" id="KW-0675">Receptor</keyword>
<evidence type="ECO:0000256" key="14">
    <source>
        <dbReference type="SAM" id="Phobius"/>
    </source>
</evidence>
<feature type="domain" description="G-protein coupled receptors family 1 profile" evidence="15">
    <location>
        <begin position="104"/>
        <end position="396"/>
    </location>
</feature>
<dbReference type="InterPro" id="IPR005390">
    <property type="entry name" value="NeuromedU_rcpt"/>
</dbReference>
<dbReference type="Pfam" id="PF00001">
    <property type="entry name" value="7tm_1"/>
    <property type="match status" value="1"/>
</dbReference>
<keyword evidence="4 12" id="KW-0812">Transmembrane</keyword>
<keyword evidence="3" id="KW-1003">Cell membrane</keyword>
<comment type="similarity">
    <text evidence="2 12">Belongs to the G-protein coupled receptor 1 family.</text>
</comment>
<keyword evidence="17" id="KW-1185">Reference proteome</keyword>
<dbReference type="PROSITE" id="PS00237">
    <property type="entry name" value="G_PROTEIN_RECEP_F1_1"/>
    <property type="match status" value="1"/>
</dbReference>
<dbReference type="InterPro" id="IPR000276">
    <property type="entry name" value="GPCR_Rhodpsn"/>
</dbReference>
<evidence type="ECO:0000256" key="7">
    <source>
        <dbReference type="ARBA" id="ARBA00023136"/>
    </source>
</evidence>
<feature type="region of interest" description="Disordered" evidence="13">
    <location>
        <begin position="440"/>
        <end position="473"/>
    </location>
</feature>
<dbReference type="PANTHER" id="PTHR24243:SF208">
    <property type="entry name" value="PYROKININ-1 RECEPTOR"/>
    <property type="match status" value="1"/>
</dbReference>
<evidence type="ECO:0000313" key="17">
    <source>
        <dbReference type="Proteomes" id="UP001142055"/>
    </source>
</evidence>
<evidence type="ECO:0000256" key="5">
    <source>
        <dbReference type="ARBA" id="ARBA00022989"/>
    </source>
</evidence>
<keyword evidence="7 14" id="KW-0472">Membrane</keyword>
<evidence type="ECO:0000256" key="4">
    <source>
        <dbReference type="ARBA" id="ARBA00022692"/>
    </source>
</evidence>
<evidence type="ECO:0000256" key="9">
    <source>
        <dbReference type="ARBA" id="ARBA00023170"/>
    </source>
</evidence>
<feature type="transmembrane region" description="Helical" evidence="14">
    <location>
        <begin position="206"/>
        <end position="233"/>
    </location>
</feature>
<evidence type="ECO:0000256" key="11">
    <source>
        <dbReference type="ARBA" id="ARBA00023224"/>
    </source>
</evidence>
<protein>
    <recommendedName>
        <fullName evidence="15">G-protein coupled receptors family 1 profile domain-containing protein</fullName>
    </recommendedName>
</protein>
<evidence type="ECO:0000256" key="10">
    <source>
        <dbReference type="ARBA" id="ARBA00023180"/>
    </source>
</evidence>
<dbReference type="EMBL" id="JAPWDV010000002">
    <property type="protein sequence ID" value="KAJ6220016.1"/>
    <property type="molecule type" value="Genomic_DNA"/>
</dbReference>
<evidence type="ECO:0000313" key="16">
    <source>
        <dbReference type="EMBL" id="KAJ6220016.1"/>
    </source>
</evidence>
<evidence type="ECO:0000256" key="13">
    <source>
        <dbReference type="SAM" id="MobiDB-lite"/>
    </source>
</evidence>
<dbReference type="PANTHER" id="PTHR24243">
    <property type="entry name" value="G-PROTEIN COUPLED RECEPTOR"/>
    <property type="match status" value="1"/>
</dbReference>
<dbReference type="SUPFAM" id="SSF81321">
    <property type="entry name" value="Family A G protein-coupled receptor-like"/>
    <property type="match status" value="1"/>
</dbReference>
<keyword evidence="10" id="KW-0325">Glycoprotein</keyword>
<dbReference type="PROSITE" id="PS50262">
    <property type="entry name" value="G_PROTEIN_RECEP_F1_2"/>
    <property type="match status" value="1"/>
</dbReference>
<feature type="transmembrane region" description="Helical" evidence="14">
    <location>
        <begin position="331"/>
        <end position="350"/>
    </location>
</feature>